<proteinExistence type="predicted"/>
<dbReference type="HOGENOM" id="CLU_1151778_0_0_1"/>
<feature type="region of interest" description="Disordered" evidence="1">
    <location>
        <begin position="206"/>
        <end position="241"/>
    </location>
</feature>
<dbReference type="OMA" id="QECANTA"/>
<dbReference type="PANTHER" id="PTHR33112">
    <property type="entry name" value="DOMAIN PROTEIN, PUTATIVE-RELATED"/>
    <property type="match status" value="1"/>
</dbReference>
<gene>
    <name evidence="3" type="ORF">DOTSEDRAFT_52936</name>
</gene>
<evidence type="ECO:0000313" key="3">
    <source>
        <dbReference type="EMBL" id="EME45740.1"/>
    </source>
</evidence>
<evidence type="ECO:0000256" key="1">
    <source>
        <dbReference type="SAM" id="MobiDB-lite"/>
    </source>
</evidence>
<evidence type="ECO:0000313" key="4">
    <source>
        <dbReference type="Proteomes" id="UP000016933"/>
    </source>
</evidence>
<dbReference type="STRING" id="675120.N1PTQ0"/>
<keyword evidence="4" id="KW-1185">Reference proteome</keyword>
<name>N1PTQ0_DOTSN</name>
<feature type="compositionally biased region" description="Basic and acidic residues" evidence="1">
    <location>
        <begin position="229"/>
        <end position="241"/>
    </location>
</feature>
<reference evidence="3 4" key="2">
    <citation type="journal article" date="2012" name="PLoS Pathog.">
        <title>Diverse lifestyles and strategies of plant pathogenesis encoded in the genomes of eighteen Dothideomycetes fungi.</title>
        <authorList>
            <person name="Ohm R.A."/>
            <person name="Feau N."/>
            <person name="Henrissat B."/>
            <person name="Schoch C.L."/>
            <person name="Horwitz B.A."/>
            <person name="Barry K.W."/>
            <person name="Condon B.J."/>
            <person name="Copeland A.C."/>
            <person name="Dhillon B."/>
            <person name="Glaser F."/>
            <person name="Hesse C.N."/>
            <person name="Kosti I."/>
            <person name="LaButti K."/>
            <person name="Lindquist E.A."/>
            <person name="Lucas S."/>
            <person name="Salamov A.A."/>
            <person name="Bradshaw R.E."/>
            <person name="Ciuffetti L."/>
            <person name="Hamelin R.C."/>
            <person name="Kema G.H.J."/>
            <person name="Lawrence C."/>
            <person name="Scott J.A."/>
            <person name="Spatafora J.W."/>
            <person name="Turgeon B.G."/>
            <person name="de Wit P.J.G.M."/>
            <person name="Zhong S."/>
            <person name="Goodwin S.B."/>
            <person name="Grigoriev I.V."/>
        </authorList>
    </citation>
    <scope>NUCLEOTIDE SEQUENCE [LARGE SCALE GENOMIC DNA]</scope>
    <source>
        <strain evidence="4">NZE10 / CBS 128990</strain>
    </source>
</reference>
<dbReference type="Proteomes" id="UP000016933">
    <property type="component" value="Unassembled WGS sequence"/>
</dbReference>
<dbReference type="OrthoDB" id="5386922at2759"/>
<dbReference type="eggNOG" id="KOG0594">
    <property type="taxonomic scope" value="Eukaryota"/>
</dbReference>
<evidence type="ECO:0000259" key="2">
    <source>
        <dbReference type="Pfam" id="PF06985"/>
    </source>
</evidence>
<protein>
    <recommendedName>
        <fullName evidence="2">Heterokaryon incompatibility domain-containing protein</fullName>
    </recommendedName>
</protein>
<sequence>MSLVVVGWDCGKAGFNLCTPRAPDPVFPSRPVFGSVNHDPSSTAAIALVKKWLECCHTDHQECANTANAPLPTRTLDVQSSTLTGDIKLYCSKSEQATYLALSYCWGGIVPLHTTSHNLEDHKRSTPWTDLAPTFGDYARLARLLGVRYVWIDALCIIQDSAKDWDCQSAQMASIYSNTDLVLIAANAPSVSAGFLHLTQATASVGRRQSHGESERTDSRAPSRVCRAHLNDGPRREAGHF</sequence>
<feature type="domain" description="Heterokaryon incompatibility" evidence="2">
    <location>
        <begin position="99"/>
        <end position="217"/>
    </location>
</feature>
<reference evidence="4" key="1">
    <citation type="journal article" date="2012" name="PLoS Genet.">
        <title>The genomes of the fungal plant pathogens Cladosporium fulvum and Dothistroma septosporum reveal adaptation to different hosts and lifestyles but also signatures of common ancestry.</title>
        <authorList>
            <person name="de Wit P.J.G.M."/>
            <person name="van der Burgt A."/>
            <person name="Oekmen B."/>
            <person name="Stergiopoulos I."/>
            <person name="Abd-Elsalam K.A."/>
            <person name="Aerts A.L."/>
            <person name="Bahkali A.H."/>
            <person name="Beenen H.G."/>
            <person name="Chettri P."/>
            <person name="Cox M.P."/>
            <person name="Datema E."/>
            <person name="de Vries R.P."/>
            <person name="Dhillon B."/>
            <person name="Ganley A.R."/>
            <person name="Griffiths S.A."/>
            <person name="Guo Y."/>
            <person name="Hamelin R.C."/>
            <person name="Henrissat B."/>
            <person name="Kabir M.S."/>
            <person name="Jashni M.K."/>
            <person name="Kema G."/>
            <person name="Klaubauf S."/>
            <person name="Lapidus A."/>
            <person name="Levasseur A."/>
            <person name="Lindquist E."/>
            <person name="Mehrabi R."/>
            <person name="Ohm R.A."/>
            <person name="Owen T.J."/>
            <person name="Salamov A."/>
            <person name="Schwelm A."/>
            <person name="Schijlen E."/>
            <person name="Sun H."/>
            <person name="van den Burg H.A."/>
            <person name="van Ham R.C.H.J."/>
            <person name="Zhang S."/>
            <person name="Goodwin S.B."/>
            <person name="Grigoriev I.V."/>
            <person name="Collemare J."/>
            <person name="Bradshaw R.E."/>
        </authorList>
    </citation>
    <scope>NUCLEOTIDE SEQUENCE [LARGE SCALE GENOMIC DNA]</scope>
    <source>
        <strain evidence="4">NZE10 / CBS 128990</strain>
    </source>
</reference>
<dbReference type="EMBL" id="KB446538">
    <property type="protein sequence ID" value="EME45740.1"/>
    <property type="molecule type" value="Genomic_DNA"/>
</dbReference>
<feature type="compositionally biased region" description="Basic and acidic residues" evidence="1">
    <location>
        <begin position="210"/>
        <end position="221"/>
    </location>
</feature>
<dbReference type="PANTHER" id="PTHR33112:SF10">
    <property type="entry name" value="TOL"/>
    <property type="match status" value="1"/>
</dbReference>
<dbReference type="InterPro" id="IPR010730">
    <property type="entry name" value="HET"/>
</dbReference>
<dbReference type="Pfam" id="PF06985">
    <property type="entry name" value="HET"/>
    <property type="match status" value="1"/>
</dbReference>
<organism evidence="3 4">
    <name type="scientific">Dothistroma septosporum (strain NZE10 / CBS 128990)</name>
    <name type="common">Red band needle blight fungus</name>
    <name type="synonym">Mycosphaerella pini</name>
    <dbReference type="NCBI Taxonomy" id="675120"/>
    <lineage>
        <taxon>Eukaryota</taxon>
        <taxon>Fungi</taxon>
        <taxon>Dikarya</taxon>
        <taxon>Ascomycota</taxon>
        <taxon>Pezizomycotina</taxon>
        <taxon>Dothideomycetes</taxon>
        <taxon>Dothideomycetidae</taxon>
        <taxon>Mycosphaerellales</taxon>
        <taxon>Mycosphaerellaceae</taxon>
        <taxon>Dothistroma</taxon>
    </lineage>
</organism>
<accession>N1PTQ0</accession>
<dbReference type="AlphaFoldDB" id="N1PTQ0"/>